<dbReference type="Proteomes" id="UP000031521">
    <property type="component" value="Chromosome"/>
</dbReference>
<feature type="transmembrane region" description="Helical" evidence="1">
    <location>
        <begin position="139"/>
        <end position="164"/>
    </location>
</feature>
<evidence type="ECO:0000313" key="2">
    <source>
        <dbReference type="EMBL" id="AJE44950.1"/>
    </source>
</evidence>
<dbReference type="HOGENOM" id="CLU_1127526_0_0_5"/>
<feature type="transmembrane region" description="Helical" evidence="1">
    <location>
        <begin position="104"/>
        <end position="133"/>
    </location>
</feature>
<dbReference type="EMBL" id="CP004393">
    <property type="protein sequence ID" value="AJE44950.1"/>
    <property type="molecule type" value="Genomic_DNA"/>
</dbReference>
<gene>
    <name evidence="2" type="ORF">P73_0235</name>
</gene>
<reference evidence="2 3" key="1">
    <citation type="journal article" date="2014" name="Int. J. Syst. Evol. Microbiol.">
        <title>Celeribacter indicus sp. nov., a polycyclic aromatic hydrocarbon-degrading bacterium from deep-sea sediment and reclassification of Huaishuia halophila as Celeribacter halophilus comb. nov.</title>
        <authorList>
            <person name="Lai Q."/>
            <person name="Cao J."/>
            <person name="Yuan J."/>
            <person name="Li F."/>
            <person name="Shao Z."/>
        </authorList>
    </citation>
    <scope>NUCLEOTIDE SEQUENCE [LARGE SCALE GENOMIC DNA]</scope>
    <source>
        <strain evidence="2">P73</strain>
    </source>
</reference>
<feature type="transmembrane region" description="Helical" evidence="1">
    <location>
        <begin position="21"/>
        <end position="41"/>
    </location>
</feature>
<name>A0A0B5DUP4_9RHOB</name>
<keyword evidence="1" id="KW-0812">Transmembrane</keyword>
<proteinExistence type="predicted"/>
<dbReference type="OrthoDB" id="7704812at2"/>
<accession>A0A0B5DUP4</accession>
<evidence type="ECO:0000256" key="1">
    <source>
        <dbReference type="SAM" id="Phobius"/>
    </source>
</evidence>
<evidence type="ECO:0008006" key="4">
    <source>
        <dbReference type="Google" id="ProtNLM"/>
    </source>
</evidence>
<evidence type="ECO:0000313" key="3">
    <source>
        <dbReference type="Proteomes" id="UP000031521"/>
    </source>
</evidence>
<sequence>MTGFQLLQHATERVFHNIYEALAVSGLIWIGILIVQIAIFSGVDLDGIASGEVTTVSGRTMFLLLLTNVATAVGSSWIAVEWHRFALEGWRPTSAFPRWSGSRVFVYLFVFVGIALLIGLFIGVFFFLLALLFGQALAMLGGLFVTAIIGLPALYGFFRVSPVLPAIAIGEKLRFQEAWQATKPFGGAILQVSVLGILALAVVQIPSVLLGGGLVGLLYELVAGWVVLMVNVSLLSSIYELSMRSRSDG</sequence>
<keyword evidence="1" id="KW-0472">Membrane</keyword>
<organism evidence="2 3">
    <name type="scientific">Celeribacter indicus</name>
    <dbReference type="NCBI Taxonomy" id="1208324"/>
    <lineage>
        <taxon>Bacteria</taxon>
        <taxon>Pseudomonadati</taxon>
        <taxon>Pseudomonadota</taxon>
        <taxon>Alphaproteobacteria</taxon>
        <taxon>Rhodobacterales</taxon>
        <taxon>Roseobacteraceae</taxon>
        <taxon>Celeribacter</taxon>
    </lineage>
</organism>
<protein>
    <recommendedName>
        <fullName evidence="4">Transmembrane protein</fullName>
    </recommendedName>
</protein>
<keyword evidence="3" id="KW-1185">Reference proteome</keyword>
<feature type="transmembrane region" description="Helical" evidence="1">
    <location>
        <begin position="217"/>
        <end position="239"/>
    </location>
</feature>
<feature type="transmembrane region" description="Helical" evidence="1">
    <location>
        <begin position="185"/>
        <end position="205"/>
    </location>
</feature>
<dbReference type="RefSeq" id="WP_139267148.1">
    <property type="nucleotide sequence ID" value="NZ_CP004393.1"/>
</dbReference>
<dbReference type="KEGG" id="cid:P73_0235"/>
<keyword evidence="1" id="KW-1133">Transmembrane helix</keyword>
<dbReference type="AlphaFoldDB" id="A0A0B5DUP4"/>
<dbReference type="STRING" id="1208324.P73_0235"/>
<feature type="transmembrane region" description="Helical" evidence="1">
    <location>
        <begin position="61"/>
        <end position="83"/>
    </location>
</feature>